<sequence length="599" mass="68236">MAAISYNLESESQHIESVSQSSQSSSIRMAPNATQGPVRPKFLPRFPALKSDLADTDEPGWISVVENDAYFSLDFFFKTLEELCLHPERNSSSILRADILYDSQAGPSTTNSAEAQSTSIDTAFQGPQNFFQCRRIRRKLLPRKPQIDKPLEQDCLFLTSEVDAAPKGLVILLPDVKEEKDVPFYHPILRKLAFEYTQLQTFGEKDDPDTVPQGTIKISALPFPNSAPLPINKVQEAMQSDVKPEEDVNRILPQRTVRTCLHLLETLHKHGWGQQRGYEKRVVHDVLVVRENFQDLYLVLKERHKHLDSRKNKEGFNKIMDTKRHVWKDVAIACFLMLLWKDMYPPIKQESGLEDVPSRRPWDLWGRPAGGFLDLGCGNGLLVHILISEGYKGKGIELRERRTWPGYPAETREALVEQGIDPPRWFPNTLEEWQTGSWEGKEDCPIEEGMFLIGNHADEMTPWLPLLSLIPKTPAPHLSLPCCLHTLNGLFTYNTFVPPQTHEHMPSGDFEEGLEKGDSRYKAYLKWLGWAGLNCGWLWEKEPLRVPSTKSWGIIARKRWTGGAAEDDACREYVLSLVDHVRHGDGFTVREKEGNVDGH</sequence>
<evidence type="ECO:0000256" key="11">
    <source>
        <dbReference type="RuleBase" id="RU368004"/>
    </source>
</evidence>
<accession>A0A8K0NTN6</accession>
<comment type="subcellular location">
    <subcellularLocation>
        <location evidence="1 11">Cytoplasm</location>
    </subcellularLocation>
</comment>
<keyword evidence="14" id="KW-1185">Reference proteome</keyword>
<dbReference type="EMBL" id="JABELV010000048">
    <property type="protein sequence ID" value="KAG7558211.1"/>
    <property type="molecule type" value="Genomic_DNA"/>
</dbReference>
<evidence type="ECO:0000256" key="10">
    <source>
        <dbReference type="ARBA" id="ARBA00047957"/>
    </source>
</evidence>
<dbReference type="InterPro" id="IPR011671">
    <property type="entry name" value="tRNA_uracil_MeTrfase"/>
</dbReference>
<feature type="region of interest" description="Disordered" evidence="12">
    <location>
        <begin position="15"/>
        <end position="41"/>
    </location>
</feature>
<dbReference type="GO" id="GO:0141101">
    <property type="term" value="F:tRNA(Ser) (uridine(44)-2'-O-)-methyltransferase activity"/>
    <property type="evidence" value="ECO:0007669"/>
    <property type="project" value="UniProtKB-EC"/>
</dbReference>
<keyword evidence="9 11" id="KW-0819">tRNA processing</keyword>
<protein>
    <recommendedName>
        <fullName evidence="4 11">tRNA (uracil-O(2)-)-methyltransferase</fullName>
        <ecNumber evidence="3 11">2.1.1.211</ecNumber>
    </recommendedName>
</protein>
<evidence type="ECO:0000256" key="9">
    <source>
        <dbReference type="ARBA" id="ARBA00022694"/>
    </source>
</evidence>
<dbReference type="Proteomes" id="UP000812966">
    <property type="component" value="Unassembled WGS sequence"/>
</dbReference>
<evidence type="ECO:0000256" key="8">
    <source>
        <dbReference type="ARBA" id="ARBA00022691"/>
    </source>
</evidence>
<comment type="similarity">
    <text evidence="2 11">Belongs to the TRM44 family.</text>
</comment>
<comment type="catalytic activity">
    <reaction evidence="10 11">
        <text>uridine(44) in tRNA(Ser) + S-adenosyl-L-methionine = 2'-O-methyluridine(44) in tRNA(Ser) + S-adenosyl-L-homocysteine + H(+)</text>
        <dbReference type="Rhea" id="RHEA:43100"/>
        <dbReference type="Rhea" id="RHEA-COMP:10339"/>
        <dbReference type="Rhea" id="RHEA-COMP:10340"/>
        <dbReference type="ChEBI" id="CHEBI:15378"/>
        <dbReference type="ChEBI" id="CHEBI:57856"/>
        <dbReference type="ChEBI" id="CHEBI:59789"/>
        <dbReference type="ChEBI" id="CHEBI:65315"/>
        <dbReference type="ChEBI" id="CHEBI:74478"/>
        <dbReference type="EC" id="2.1.1.211"/>
    </reaction>
</comment>
<organism evidence="13 14">
    <name type="scientific">Filobasidium floriforme</name>
    <dbReference type="NCBI Taxonomy" id="5210"/>
    <lineage>
        <taxon>Eukaryota</taxon>
        <taxon>Fungi</taxon>
        <taxon>Dikarya</taxon>
        <taxon>Basidiomycota</taxon>
        <taxon>Agaricomycotina</taxon>
        <taxon>Tremellomycetes</taxon>
        <taxon>Filobasidiales</taxon>
        <taxon>Filobasidiaceae</taxon>
        <taxon>Filobasidium</taxon>
    </lineage>
</organism>
<keyword evidence="6 11" id="KW-0489">Methyltransferase</keyword>
<dbReference type="GO" id="GO:0030488">
    <property type="term" value="P:tRNA methylation"/>
    <property type="evidence" value="ECO:0007669"/>
    <property type="project" value="UniProtKB-UniRule"/>
</dbReference>
<evidence type="ECO:0000256" key="2">
    <source>
        <dbReference type="ARBA" id="ARBA00009056"/>
    </source>
</evidence>
<evidence type="ECO:0000313" key="13">
    <source>
        <dbReference type="EMBL" id="KAG7558211.1"/>
    </source>
</evidence>
<dbReference type="OrthoDB" id="10047021at2759"/>
<comment type="caution">
    <text evidence="13">The sequence shown here is derived from an EMBL/GenBank/DDBJ whole genome shotgun (WGS) entry which is preliminary data.</text>
</comment>
<reference evidence="13" key="1">
    <citation type="submission" date="2020-04" db="EMBL/GenBank/DDBJ databases">
        <title>Analysis of mating type loci in Filobasidium floriforme.</title>
        <authorList>
            <person name="Nowrousian M."/>
        </authorList>
    </citation>
    <scope>NUCLEOTIDE SEQUENCE</scope>
    <source>
        <strain evidence="13">CBS 6242</strain>
    </source>
</reference>
<dbReference type="AlphaFoldDB" id="A0A8K0NTN6"/>
<evidence type="ECO:0000256" key="5">
    <source>
        <dbReference type="ARBA" id="ARBA00022490"/>
    </source>
</evidence>
<keyword evidence="5 11" id="KW-0963">Cytoplasm</keyword>
<dbReference type="Pfam" id="PF07757">
    <property type="entry name" value="AdoMet_MTase"/>
    <property type="match status" value="2"/>
</dbReference>
<feature type="compositionally biased region" description="Low complexity" evidence="12">
    <location>
        <begin position="15"/>
        <end position="26"/>
    </location>
</feature>
<evidence type="ECO:0000256" key="6">
    <source>
        <dbReference type="ARBA" id="ARBA00022603"/>
    </source>
</evidence>
<dbReference type="GO" id="GO:0005737">
    <property type="term" value="C:cytoplasm"/>
    <property type="evidence" value="ECO:0007669"/>
    <property type="project" value="UniProtKB-SubCell"/>
</dbReference>
<dbReference type="PANTHER" id="PTHR21210:SF0">
    <property type="entry name" value="TRNA (URACIL-O(2)-)-METHYLTRANSFERASE-RELATED"/>
    <property type="match status" value="1"/>
</dbReference>
<evidence type="ECO:0000256" key="12">
    <source>
        <dbReference type="SAM" id="MobiDB-lite"/>
    </source>
</evidence>
<evidence type="ECO:0000313" key="14">
    <source>
        <dbReference type="Proteomes" id="UP000812966"/>
    </source>
</evidence>
<evidence type="ECO:0000256" key="3">
    <source>
        <dbReference type="ARBA" id="ARBA00012795"/>
    </source>
</evidence>
<evidence type="ECO:0000256" key="7">
    <source>
        <dbReference type="ARBA" id="ARBA00022679"/>
    </source>
</evidence>
<keyword evidence="7 11" id="KW-0808">Transferase</keyword>
<keyword evidence="8 11" id="KW-0949">S-adenosyl-L-methionine</keyword>
<dbReference type="EC" id="2.1.1.211" evidence="3 11"/>
<evidence type="ECO:0000256" key="1">
    <source>
        <dbReference type="ARBA" id="ARBA00004496"/>
    </source>
</evidence>
<gene>
    <name evidence="13" type="ORF">FFLO_02864</name>
</gene>
<proteinExistence type="inferred from homology"/>
<name>A0A8K0NTN6_9TREE</name>
<evidence type="ECO:0000256" key="4">
    <source>
        <dbReference type="ARBA" id="ARBA00017788"/>
    </source>
</evidence>
<dbReference type="PANTHER" id="PTHR21210">
    <property type="entry name" value="TRNA (URACIL-O(2)-)-METHYLTRANSFERASE-RELATED"/>
    <property type="match status" value="1"/>
</dbReference>
<comment type="function">
    <text evidence="11">Adenosyl-L-methionine (AdoMet)-dependent tRNA (uracil-O(2)-)-methyltransferase.</text>
</comment>